<comment type="similarity">
    <text evidence="3 10">Belongs to the transthyretin family. 5-hydroxyisourate hydrolase subfamily.</text>
</comment>
<keyword evidence="8 10" id="KW-0378">Hydrolase</keyword>
<dbReference type="Gene3D" id="2.60.40.180">
    <property type="entry name" value="Transthyretin/hydroxyisourate hydrolase domain"/>
    <property type="match status" value="1"/>
</dbReference>
<organism evidence="12 14">
    <name type="scientific">Acinetobacter indicus</name>
    <dbReference type="NCBI Taxonomy" id="756892"/>
    <lineage>
        <taxon>Bacteria</taxon>
        <taxon>Pseudomonadati</taxon>
        <taxon>Pseudomonadota</taxon>
        <taxon>Gammaproteobacteria</taxon>
        <taxon>Moraxellales</taxon>
        <taxon>Moraxellaceae</taxon>
        <taxon>Acinetobacter</taxon>
    </lineage>
</organism>
<evidence type="ECO:0000313" key="12">
    <source>
        <dbReference type="EMBL" id="QIC69030.1"/>
    </source>
</evidence>
<feature type="domain" description="Transthyretin/hydroxyisourate hydrolase" evidence="11">
    <location>
        <begin position="2"/>
        <end position="107"/>
    </location>
</feature>
<dbReference type="Proteomes" id="UP000593812">
    <property type="component" value="Chromosome"/>
</dbReference>
<evidence type="ECO:0000256" key="6">
    <source>
        <dbReference type="ARBA" id="ARBA00017539"/>
    </source>
</evidence>
<dbReference type="EMBL" id="CP044455">
    <property type="protein sequence ID" value="QIC69030.1"/>
    <property type="molecule type" value="Genomic_DNA"/>
</dbReference>
<dbReference type="InterPro" id="IPR000895">
    <property type="entry name" value="Transthyretin/HIU_hydrolase"/>
</dbReference>
<dbReference type="CDD" id="cd05822">
    <property type="entry name" value="TLP_HIUase"/>
    <property type="match status" value="1"/>
</dbReference>
<comment type="subunit">
    <text evidence="4 10">Homotetramer.</text>
</comment>
<dbReference type="InterPro" id="IPR023418">
    <property type="entry name" value="Thyroxine_BS"/>
</dbReference>
<dbReference type="AlphaFoldDB" id="A0A6C0XZ42"/>
<reference evidence="12 14" key="1">
    <citation type="submission" date="2019-09" db="EMBL/GenBank/DDBJ databases">
        <title>Non-baumannii Acinetobacter spp. carrying blaNDM-1 isolated in China.</title>
        <authorList>
            <person name="Cui C."/>
            <person name="Chen C."/>
            <person name="Sun J."/>
            <person name="Liu Y."/>
        </authorList>
    </citation>
    <scope>NUCLEOTIDE SEQUENCE [LARGE SCALE GENOMIC DNA]</scope>
    <source>
        <strain evidence="12 14">B18</strain>
    </source>
</reference>
<evidence type="ECO:0000313" key="13">
    <source>
        <dbReference type="EMBL" id="QOW43000.1"/>
    </source>
</evidence>
<feature type="binding site" evidence="9">
    <location>
        <position position="105"/>
    </location>
    <ligand>
        <name>substrate</name>
    </ligand>
</feature>
<dbReference type="SUPFAM" id="SSF49472">
    <property type="entry name" value="Transthyretin (synonym: prealbumin)"/>
    <property type="match status" value="1"/>
</dbReference>
<evidence type="ECO:0000256" key="4">
    <source>
        <dbReference type="ARBA" id="ARBA00011881"/>
    </source>
</evidence>
<name>A0A6C0XZ42_9GAMM</name>
<dbReference type="EMBL" id="CP048654">
    <property type="protein sequence ID" value="QOW43000.1"/>
    <property type="molecule type" value="Genomic_DNA"/>
</dbReference>
<dbReference type="RefSeq" id="WP_163140857.1">
    <property type="nucleotide sequence ID" value="NZ_CP041291.1"/>
</dbReference>
<proteinExistence type="inferred from homology"/>
<reference evidence="13 15" key="2">
    <citation type="submission" date="2020-02" db="EMBL/GenBank/DDBJ databases">
        <title>Tigecycline-resistant Acinetobacter species from pigs and migratory birds.</title>
        <authorList>
            <person name="Chen C."/>
            <person name="Sun J."/>
            <person name="Liao X.-P."/>
            <person name="Liu Y.-H."/>
        </authorList>
    </citation>
    <scope>NUCLEOTIDE SEQUENCE [LARGE SCALE GENOMIC DNA]</scope>
    <source>
        <strain evidence="13 15">C15_T</strain>
    </source>
</reference>
<dbReference type="InterPro" id="IPR036817">
    <property type="entry name" value="Transthyretin/HIU_hydrolase_sf"/>
</dbReference>
<sequence length="108" mass="12153">MISTHILDTHLGQPATGVKIRLFNQQQQLLAEAETNADGRVTAADFALADCPEGSYSLEFYTAAYFERKGLDSFFPKVVIYFQIKEATQHYHIPLLISPFAYSTYRGS</sequence>
<dbReference type="Pfam" id="PF00576">
    <property type="entry name" value="Transthyretin"/>
    <property type="match status" value="1"/>
</dbReference>
<dbReference type="PANTHER" id="PTHR10395">
    <property type="entry name" value="URICASE AND TRANSTHYRETIN-RELATED"/>
    <property type="match status" value="1"/>
</dbReference>
<keyword evidence="7 10" id="KW-0659">Purine metabolism</keyword>
<accession>A0A6C0XZ42</accession>
<dbReference type="GO" id="GO:0033971">
    <property type="term" value="F:hydroxyisourate hydrolase activity"/>
    <property type="evidence" value="ECO:0007669"/>
    <property type="project" value="UniProtKB-EC"/>
</dbReference>
<comment type="function">
    <text evidence="2">Catalyzes the hydrolysis of 5-hydroxyisourate (HIU) to 2-oxo-4-hydroxy-4-carboxy-5-ureidoimidazoline (OHCU).</text>
</comment>
<evidence type="ECO:0000313" key="14">
    <source>
        <dbReference type="Proteomes" id="UP000503440"/>
    </source>
</evidence>
<protein>
    <recommendedName>
        <fullName evidence="6 10">5-hydroxyisourate hydrolase</fullName>
        <shortName evidence="10">HIU hydrolase</shortName>
        <shortName evidence="10">HIUHase</shortName>
        <ecNumber evidence="5 10">3.5.2.17</ecNumber>
    </recommendedName>
</protein>
<evidence type="ECO:0000256" key="5">
    <source>
        <dbReference type="ARBA" id="ARBA00012609"/>
    </source>
</evidence>
<evidence type="ECO:0000256" key="3">
    <source>
        <dbReference type="ARBA" id="ARBA00009850"/>
    </source>
</evidence>
<evidence type="ECO:0000256" key="8">
    <source>
        <dbReference type="ARBA" id="ARBA00022801"/>
    </source>
</evidence>
<dbReference type="PRINTS" id="PR00189">
    <property type="entry name" value="TRNSTHYRETIN"/>
</dbReference>
<feature type="binding site" evidence="9">
    <location>
        <position position="5"/>
    </location>
    <ligand>
        <name>substrate</name>
    </ligand>
</feature>
<evidence type="ECO:0000259" key="11">
    <source>
        <dbReference type="Pfam" id="PF00576"/>
    </source>
</evidence>
<gene>
    <name evidence="12" type="primary">uraH</name>
    <name evidence="12" type="ORF">FSC09_00580</name>
    <name evidence="13" type="ORF">G0027_09105</name>
</gene>
<comment type="catalytic activity">
    <reaction evidence="1 10">
        <text>5-hydroxyisourate + H2O = 5-hydroxy-2-oxo-4-ureido-2,5-dihydro-1H-imidazole-5-carboxylate + H(+)</text>
        <dbReference type="Rhea" id="RHEA:23736"/>
        <dbReference type="ChEBI" id="CHEBI:15377"/>
        <dbReference type="ChEBI" id="CHEBI:15378"/>
        <dbReference type="ChEBI" id="CHEBI:18072"/>
        <dbReference type="ChEBI" id="CHEBI:58639"/>
        <dbReference type="EC" id="3.5.2.17"/>
    </reaction>
</comment>
<dbReference type="EC" id="3.5.2.17" evidence="5 10"/>
<feature type="binding site" evidence="9">
    <location>
        <position position="40"/>
    </location>
    <ligand>
        <name>substrate</name>
    </ligand>
</feature>
<evidence type="ECO:0000256" key="9">
    <source>
        <dbReference type="PIRSR" id="PIRSR600895-51"/>
    </source>
</evidence>
<dbReference type="NCBIfam" id="TIGR02962">
    <property type="entry name" value="hdxy_isourate"/>
    <property type="match status" value="1"/>
</dbReference>
<evidence type="ECO:0000256" key="10">
    <source>
        <dbReference type="RuleBase" id="RU361270"/>
    </source>
</evidence>
<dbReference type="InterPro" id="IPR023416">
    <property type="entry name" value="Transthyretin/HIU_hydrolase_d"/>
</dbReference>
<dbReference type="GO" id="GO:0006144">
    <property type="term" value="P:purine nucleobase metabolic process"/>
    <property type="evidence" value="ECO:0007669"/>
    <property type="project" value="UniProtKB-KW"/>
</dbReference>
<dbReference type="Proteomes" id="UP000503440">
    <property type="component" value="Chromosome"/>
</dbReference>
<evidence type="ECO:0000256" key="2">
    <source>
        <dbReference type="ARBA" id="ARBA00002704"/>
    </source>
</evidence>
<evidence type="ECO:0000256" key="7">
    <source>
        <dbReference type="ARBA" id="ARBA00022631"/>
    </source>
</evidence>
<dbReference type="PANTHER" id="PTHR10395:SF7">
    <property type="entry name" value="5-HYDROXYISOURATE HYDROLASE"/>
    <property type="match status" value="1"/>
</dbReference>
<dbReference type="PROSITE" id="PS00768">
    <property type="entry name" value="TRANSTHYRETIN_1"/>
    <property type="match status" value="1"/>
</dbReference>
<evidence type="ECO:0000313" key="15">
    <source>
        <dbReference type="Proteomes" id="UP000593812"/>
    </source>
</evidence>
<evidence type="ECO:0000256" key="1">
    <source>
        <dbReference type="ARBA" id="ARBA00001043"/>
    </source>
</evidence>
<dbReference type="InterPro" id="IPR014306">
    <property type="entry name" value="Hydroxyisourate_hydrolase"/>
</dbReference>